<dbReference type="EMBL" id="JABCRI010000022">
    <property type="protein sequence ID" value="KAF8379152.1"/>
    <property type="molecule type" value="Genomic_DNA"/>
</dbReference>
<dbReference type="PANTHER" id="PTHR31513">
    <property type="entry name" value="EPHRIN TYPE-B RECEPTOR"/>
    <property type="match status" value="1"/>
</dbReference>
<dbReference type="OrthoDB" id="1938193at2759"/>
<comment type="caution">
    <text evidence="1">The sequence shown here is derived from an EMBL/GenBank/DDBJ whole genome shotgun (WGS) entry which is preliminary data.</text>
</comment>
<evidence type="ECO:0000313" key="1">
    <source>
        <dbReference type="EMBL" id="KAF8379152.1"/>
    </source>
</evidence>
<keyword evidence="2" id="KW-1185">Reference proteome</keyword>
<evidence type="ECO:0000313" key="2">
    <source>
        <dbReference type="Proteomes" id="UP000655225"/>
    </source>
</evidence>
<dbReference type="PANTHER" id="PTHR31513:SF2">
    <property type="entry name" value="MRAZ"/>
    <property type="match status" value="1"/>
</dbReference>
<sequence length="353" mass="38544">MLFWRRGVSQKSLFWQDLEGFCASKVQAFLLTAVLNKVLTTGYIRNQGYDASNQVTHVEQMGGESIGCPGNAGAAGTFFDATLLSLRVGNDNVTTQTETPLLDFPTSPLWSNVFVENNAKVLVPLLWTRVQVRGQFSILRGGSISFGLSDYPISEFELVAEELLMSDSIIKVYGAFRMAVKMLLMWNSKIQIDGEENTIVTTSVLEVRNLIVLRECSVISSNANLWVYGQGLLRLTGHGDAIQGQRLFLSLFYNITVGPGSLLQAPLDVETGRTLVTKSHCESQTCPVDLITPPDDCHVNNTLSFSLQICRVEDLTVNGLVKGSILHIHRARTVIVDTGGVISASELGDPASS</sequence>
<accession>A0A835D0L2</accession>
<gene>
    <name evidence="1" type="ORF">HHK36_028581</name>
</gene>
<dbReference type="Proteomes" id="UP000655225">
    <property type="component" value="Unassembled WGS sequence"/>
</dbReference>
<name>A0A835D0L2_TETSI</name>
<reference evidence="1 2" key="1">
    <citation type="submission" date="2020-04" db="EMBL/GenBank/DDBJ databases">
        <title>Plant Genome Project.</title>
        <authorList>
            <person name="Zhang R.-G."/>
        </authorList>
    </citation>
    <scope>NUCLEOTIDE SEQUENCE [LARGE SCALE GENOMIC DNA]</scope>
    <source>
        <strain evidence="1">YNK0</strain>
        <tissue evidence="1">Leaf</tissue>
    </source>
</reference>
<protein>
    <submittedName>
        <fullName evidence="1">Uncharacterized protein</fullName>
    </submittedName>
</protein>
<dbReference type="AlphaFoldDB" id="A0A835D0L2"/>
<organism evidence="1 2">
    <name type="scientific">Tetracentron sinense</name>
    <name type="common">Spur-leaf</name>
    <dbReference type="NCBI Taxonomy" id="13715"/>
    <lineage>
        <taxon>Eukaryota</taxon>
        <taxon>Viridiplantae</taxon>
        <taxon>Streptophyta</taxon>
        <taxon>Embryophyta</taxon>
        <taxon>Tracheophyta</taxon>
        <taxon>Spermatophyta</taxon>
        <taxon>Magnoliopsida</taxon>
        <taxon>Trochodendrales</taxon>
        <taxon>Trochodendraceae</taxon>
        <taxon>Tetracentron</taxon>
    </lineage>
</organism>
<proteinExistence type="predicted"/>